<dbReference type="Proteomes" id="UP000248806">
    <property type="component" value="Unassembled WGS sequence"/>
</dbReference>
<dbReference type="RefSeq" id="WP_111324734.1">
    <property type="nucleotide sequence ID" value="NZ_BIFX01000002.1"/>
</dbReference>
<dbReference type="EMBL" id="QKUF01000019">
    <property type="protein sequence ID" value="PZW25356.1"/>
    <property type="molecule type" value="Genomic_DNA"/>
</dbReference>
<reference evidence="1 2" key="1">
    <citation type="submission" date="2018-06" db="EMBL/GenBank/DDBJ databases">
        <title>Genomic Encyclopedia of Archaeal and Bacterial Type Strains, Phase II (KMG-II): from individual species to whole genera.</title>
        <authorList>
            <person name="Goeker M."/>
        </authorList>
    </citation>
    <scope>NUCLEOTIDE SEQUENCE [LARGE SCALE GENOMIC DNA]</scope>
    <source>
        <strain evidence="1 2">ATCC BAA-1881</strain>
    </source>
</reference>
<proteinExistence type="predicted"/>
<organism evidence="1 2">
    <name type="scientific">Thermosporothrix hazakensis</name>
    <dbReference type="NCBI Taxonomy" id="644383"/>
    <lineage>
        <taxon>Bacteria</taxon>
        <taxon>Bacillati</taxon>
        <taxon>Chloroflexota</taxon>
        <taxon>Ktedonobacteria</taxon>
        <taxon>Ktedonobacterales</taxon>
        <taxon>Thermosporotrichaceae</taxon>
        <taxon>Thermosporothrix</taxon>
    </lineage>
</organism>
<keyword evidence="2" id="KW-1185">Reference proteome</keyword>
<protein>
    <submittedName>
        <fullName evidence="1">Uncharacterized protein</fullName>
    </submittedName>
</protein>
<accession>A0A326U309</accession>
<evidence type="ECO:0000313" key="1">
    <source>
        <dbReference type="EMBL" id="PZW25356.1"/>
    </source>
</evidence>
<evidence type="ECO:0000313" key="2">
    <source>
        <dbReference type="Proteomes" id="UP000248806"/>
    </source>
</evidence>
<sequence>MQKTIGFSLRNHKPVRLDLAEHRGSLFGSERYLSLMLHRLAYNAVQTGWKVIYLDFQPTDTEAATFTATMQRGKPKRVRCFPYEAYDGLGMAKPPQALIQQLLQLASLPQEPYDQHIAILGLTEQLQRSHTLPSSLGALIQQLYQRAPEQASLLKQIRSRDYIGLPLRFASLDALIGQSLNGGWTLADVDACYISLAAWSRPETARLHARFFLSELACYLTELCTNQSVLVLLRHPELLLEPGEITSLYSHIEPYGSLFVATGTPADLGPGERQIVASSSVQIYLSGSAPQRPWWQRWQKNPNGDEALLIQDGRSRRIYIAPIPLEATALVGSTYQLRSADTQSLTFDTRDFLLPSHADPTTEPIPALPRFAHKVHAKSNSKGNTHQ</sequence>
<dbReference type="AlphaFoldDB" id="A0A326U309"/>
<gene>
    <name evidence="1" type="ORF">EI42_04408</name>
</gene>
<name>A0A326U309_THEHA</name>
<comment type="caution">
    <text evidence="1">The sequence shown here is derived from an EMBL/GenBank/DDBJ whole genome shotgun (WGS) entry which is preliminary data.</text>
</comment>